<evidence type="ECO:0000313" key="1">
    <source>
        <dbReference type="EMBL" id="SVB73678.1"/>
    </source>
</evidence>
<protein>
    <submittedName>
        <fullName evidence="1">Uncharacterized protein</fullName>
    </submittedName>
</protein>
<accession>A0A382GEQ6</accession>
<dbReference type="AlphaFoldDB" id="A0A382GEQ6"/>
<dbReference type="EMBL" id="UINC01055141">
    <property type="protein sequence ID" value="SVB73678.1"/>
    <property type="molecule type" value="Genomic_DNA"/>
</dbReference>
<gene>
    <name evidence="1" type="ORF">METZ01_LOCUS226532</name>
</gene>
<proteinExistence type="predicted"/>
<feature type="non-terminal residue" evidence="1">
    <location>
        <position position="1"/>
    </location>
</feature>
<name>A0A382GEQ6_9ZZZZ</name>
<feature type="non-terminal residue" evidence="1">
    <location>
        <position position="497"/>
    </location>
</feature>
<reference evidence="1" key="1">
    <citation type="submission" date="2018-05" db="EMBL/GenBank/DDBJ databases">
        <authorList>
            <person name="Lanie J.A."/>
            <person name="Ng W.-L."/>
            <person name="Kazmierczak K.M."/>
            <person name="Andrzejewski T.M."/>
            <person name="Davidsen T.M."/>
            <person name="Wayne K.J."/>
            <person name="Tettelin H."/>
            <person name="Glass J.I."/>
            <person name="Rusch D."/>
            <person name="Podicherti R."/>
            <person name="Tsui H.-C.T."/>
            <person name="Winkler M.E."/>
        </authorList>
    </citation>
    <scope>NUCLEOTIDE SEQUENCE</scope>
</reference>
<organism evidence="1">
    <name type="scientific">marine metagenome</name>
    <dbReference type="NCBI Taxonomy" id="408172"/>
    <lineage>
        <taxon>unclassified sequences</taxon>
        <taxon>metagenomes</taxon>
        <taxon>ecological metagenomes</taxon>
    </lineage>
</organism>
<sequence length="497" mass="55586">SVLFFKAAQKDTPNILGTPTFYTGLDPQFVRPALQPRATEQYLLQEVREPWSKLTKKEQKTYFDQWLSHQPVTLGVPVSKFGRVNDSKHKKLLEKYNKSDAVVNNTGHWLEMQTTSMNSGFKIHVVAYTQKGTAELYARLEPLFQHYKVTRKYAASKVQLEQMAKKGHAQEGKAVTVYLPKKMIDDAKAGNTKELINFQADLAKALEGFTPDTTLKAKFGEVGDKIFVSSTDGKLKAVKGTWGTVTADKPLGNINFAGVRFEMTELSEKAQKAYLAGGAEQNAVYRGRVKVSAKEAKKRKYKNPDAFGNYYEEEIGGIGVFPSYKTGKEYSPIPEDISFNPFAWADEKVTIKTTKTSYTPYEGMPVTEYVGGVVEDMGGIVARGGGKTTTKREWVEGKTEPFKINIKQRLIEHPSLAFDVIAGGKKVGSSNIERITQTYTSRADVDQRIAELTKSIDLVKRGKRFVFDKKTALVRLTEERAILRDVLRTEAPKTTKG</sequence>